<reference evidence="6 7" key="1">
    <citation type="submission" date="2017-07" db="EMBL/GenBank/DDBJ databases">
        <authorList>
            <person name="Sun Z.S."/>
            <person name="Albrecht U."/>
            <person name="Echele G."/>
            <person name="Lee C.C."/>
        </authorList>
    </citation>
    <scope>NUCLEOTIDE SEQUENCE [LARGE SCALE GENOMIC DNA]</scope>
    <source>
        <strain evidence="7">type strain: KCTC 22618</strain>
    </source>
</reference>
<keyword evidence="3" id="KW-0804">Transcription</keyword>
<gene>
    <name evidence="6" type="ORF">TJEJU_2429</name>
</gene>
<protein>
    <submittedName>
        <fullName evidence="6">Transcriptional regulator, LacI family</fullName>
    </submittedName>
</protein>
<dbReference type="InterPro" id="IPR000843">
    <property type="entry name" value="HTH_LacI"/>
</dbReference>
<dbReference type="GO" id="GO:0000976">
    <property type="term" value="F:transcription cis-regulatory region binding"/>
    <property type="evidence" value="ECO:0007669"/>
    <property type="project" value="TreeGrafter"/>
</dbReference>
<dbReference type="InterPro" id="IPR001387">
    <property type="entry name" value="Cro/C1-type_HTH"/>
</dbReference>
<feature type="domain" description="HTH lacI-type" evidence="4">
    <location>
        <begin position="5"/>
        <end position="59"/>
    </location>
</feature>
<accession>A0A238UCB4</accession>
<dbReference type="Gene3D" id="3.40.50.2300">
    <property type="match status" value="2"/>
</dbReference>
<dbReference type="EMBL" id="LT899436">
    <property type="protein sequence ID" value="SNR16114.1"/>
    <property type="molecule type" value="Genomic_DNA"/>
</dbReference>
<dbReference type="InterPro" id="IPR028082">
    <property type="entry name" value="Peripla_BP_I"/>
</dbReference>
<keyword evidence="7" id="KW-1185">Reference proteome</keyword>
<evidence type="ECO:0000313" key="7">
    <source>
        <dbReference type="Proteomes" id="UP000215214"/>
    </source>
</evidence>
<dbReference type="CDD" id="cd01392">
    <property type="entry name" value="HTH_LacI"/>
    <property type="match status" value="1"/>
</dbReference>
<name>A0A238UCB4_9FLAO</name>
<evidence type="ECO:0000259" key="4">
    <source>
        <dbReference type="PROSITE" id="PS50932"/>
    </source>
</evidence>
<feature type="domain" description="HTH cro/C1-type" evidence="5">
    <location>
        <begin position="2"/>
        <end position="42"/>
    </location>
</feature>
<dbReference type="Gene3D" id="1.10.260.40">
    <property type="entry name" value="lambda repressor-like DNA-binding domains"/>
    <property type="match status" value="1"/>
</dbReference>
<dbReference type="InterPro" id="IPR010982">
    <property type="entry name" value="Lambda_DNA-bd_dom_sf"/>
</dbReference>
<keyword evidence="2" id="KW-0238">DNA-binding</keyword>
<organism evidence="6 7">
    <name type="scientific">Tenacibaculum jejuense</name>
    <dbReference type="NCBI Taxonomy" id="584609"/>
    <lineage>
        <taxon>Bacteria</taxon>
        <taxon>Pseudomonadati</taxon>
        <taxon>Bacteroidota</taxon>
        <taxon>Flavobacteriia</taxon>
        <taxon>Flavobacteriales</taxon>
        <taxon>Flavobacteriaceae</taxon>
        <taxon>Tenacibaculum</taxon>
    </lineage>
</organism>
<dbReference type="AlphaFoldDB" id="A0A238UCB4"/>
<dbReference type="PANTHER" id="PTHR30146">
    <property type="entry name" value="LACI-RELATED TRANSCRIPTIONAL REPRESSOR"/>
    <property type="match status" value="1"/>
</dbReference>
<dbReference type="Pfam" id="PF00532">
    <property type="entry name" value="Peripla_BP_1"/>
    <property type="match status" value="1"/>
</dbReference>
<evidence type="ECO:0000256" key="1">
    <source>
        <dbReference type="ARBA" id="ARBA00023015"/>
    </source>
</evidence>
<evidence type="ECO:0000313" key="6">
    <source>
        <dbReference type="EMBL" id="SNR16114.1"/>
    </source>
</evidence>
<evidence type="ECO:0000259" key="5">
    <source>
        <dbReference type="PROSITE" id="PS50943"/>
    </source>
</evidence>
<dbReference type="InterPro" id="IPR001761">
    <property type="entry name" value="Peripla_BP/Lac1_sug-bd_dom"/>
</dbReference>
<dbReference type="PROSITE" id="PS50932">
    <property type="entry name" value="HTH_LACI_2"/>
    <property type="match status" value="1"/>
</dbReference>
<dbReference type="RefSeq" id="WP_095072424.1">
    <property type="nucleotide sequence ID" value="NZ_LT899436.1"/>
</dbReference>
<evidence type="ECO:0000256" key="3">
    <source>
        <dbReference type="ARBA" id="ARBA00023163"/>
    </source>
</evidence>
<dbReference type="SUPFAM" id="SSF47413">
    <property type="entry name" value="lambda repressor-like DNA-binding domains"/>
    <property type="match status" value="1"/>
</dbReference>
<dbReference type="SUPFAM" id="SSF53822">
    <property type="entry name" value="Periplasmic binding protein-like I"/>
    <property type="match status" value="1"/>
</dbReference>
<proteinExistence type="predicted"/>
<dbReference type="Pfam" id="PF00356">
    <property type="entry name" value="LacI"/>
    <property type="match status" value="1"/>
</dbReference>
<dbReference type="GO" id="GO:0003700">
    <property type="term" value="F:DNA-binding transcription factor activity"/>
    <property type="evidence" value="ECO:0007669"/>
    <property type="project" value="TreeGrafter"/>
</dbReference>
<evidence type="ECO:0000256" key="2">
    <source>
        <dbReference type="ARBA" id="ARBA00023125"/>
    </source>
</evidence>
<dbReference type="OrthoDB" id="9803256at2"/>
<keyword evidence="1" id="KW-0805">Transcription regulation</keyword>
<dbReference type="SMART" id="SM00354">
    <property type="entry name" value="HTH_LACI"/>
    <property type="match status" value="1"/>
</dbReference>
<dbReference type="KEGG" id="tje:TJEJU_2429"/>
<dbReference type="Proteomes" id="UP000215214">
    <property type="component" value="Chromosome TJEJU"/>
</dbReference>
<dbReference type="PANTHER" id="PTHR30146:SF109">
    <property type="entry name" value="HTH-TYPE TRANSCRIPTIONAL REGULATOR GALS"/>
    <property type="match status" value="1"/>
</dbReference>
<dbReference type="PROSITE" id="PS50943">
    <property type="entry name" value="HTH_CROC1"/>
    <property type="match status" value="1"/>
</dbReference>
<dbReference type="CDD" id="cd06267">
    <property type="entry name" value="PBP1_LacI_sugar_binding-like"/>
    <property type="match status" value="1"/>
</dbReference>
<sequence length="338" mass="37553">MKKSITLKELAKILDVSASTVSKALNDSYEISEATKKKVEEAAKRYNYRPNRAALNLKSGKTNTIGVVLPSIKDFFLVRALRGIESVLADTDYNIIITVTNESYDKEVKAVETLVNGLVDGIIIAVTEETQLKQDFSHLSDISDNIDLIMFDRVDNSVACDKVLVNDFEAVQKAVRHLKFKGATNIALASSNKNLSDENARLLGYLEAIKDDKQEPLIVKGNEMYIENEFHVLFDEEAVDGIIALDEEASLAAYRIASKRQLLEDRKLLMIGYAGTKISEHLKPSLSTIDQHGKRLGRTTAKQLLDRLSKKDTSANKATVIYSSLCERATTQTIINPL</sequence>